<sequence length="201" mass="22412">MFDWLKVKSTLEDARNECQKMRATIGKNKLRIEELKNLPPPREELADLLAARMDRIADRYPQKLAEAVKLVTKNPCHGKDAGCNYVGDRGKVGGLKILTACEHDHHEATVYDLEVALFWMLGDQLKAGLRKAVQEMEYPTIVGPAMPKRMTEINNLMAENTSLQAQIDQIETGLTDAGVVHTAVQSQKPARKGDTGVYPPF</sequence>
<proteinExistence type="predicted"/>
<dbReference type="Proteomes" id="UP000236751">
    <property type="component" value="Unassembled WGS sequence"/>
</dbReference>
<dbReference type="KEGG" id="nmu:Nmul_A0056"/>
<reference evidence="2 4" key="4">
    <citation type="submission" date="2016-10" db="EMBL/GenBank/DDBJ databases">
        <authorList>
            <person name="de Groot N.N."/>
        </authorList>
    </citation>
    <scope>NUCLEOTIDE SEQUENCE [LARGE SCALE GENOMIC DNA]</scope>
    <source>
        <strain evidence="2 4">Nl13</strain>
    </source>
</reference>
<accession>Q2YD06</accession>
<dbReference type="OrthoDB" id="8566008at2"/>
<organism evidence="1 3">
    <name type="scientific">Nitrosospira multiformis (strain ATCC 25196 / NCIMB 11849 / C 71)</name>
    <dbReference type="NCBI Taxonomy" id="323848"/>
    <lineage>
        <taxon>Bacteria</taxon>
        <taxon>Pseudomonadati</taxon>
        <taxon>Pseudomonadota</taxon>
        <taxon>Betaproteobacteria</taxon>
        <taxon>Nitrosomonadales</taxon>
        <taxon>Nitrosomonadaceae</taxon>
        <taxon>Nitrosospira</taxon>
    </lineage>
</organism>
<protein>
    <submittedName>
        <fullName evidence="1">Uncharacterized protein</fullName>
    </submittedName>
</protein>
<dbReference type="EMBL" id="CP000103">
    <property type="protein sequence ID" value="ABB73365.1"/>
    <property type="molecule type" value="Genomic_DNA"/>
</dbReference>
<evidence type="ECO:0000313" key="3">
    <source>
        <dbReference type="Proteomes" id="UP000002718"/>
    </source>
</evidence>
<reference evidence="3" key="1">
    <citation type="submission" date="2005-08" db="EMBL/GenBank/DDBJ databases">
        <title>Complete sequence of chromosome 1 of Nitrosospira multiformis ATCC 25196.</title>
        <authorList>
            <person name="Copeland A."/>
            <person name="Lucas S."/>
            <person name="Lapidus A."/>
            <person name="Barry K."/>
            <person name="Detter J.C."/>
            <person name="Glavina T."/>
            <person name="Hammon N."/>
            <person name="Israni S."/>
            <person name="Pitluck S."/>
            <person name="Chain P."/>
            <person name="Malfatti S."/>
            <person name="Shin M."/>
            <person name="Vergez L."/>
            <person name="Schmutz J."/>
            <person name="Larimer F."/>
            <person name="Land M."/>
            <person name="Hauser L."/>
            <person name="Kyrpides N."/>
            <person name="Lykidis A."/>
            <person name="Richardson P."/>
        </authorList>
    </citation>
    <scope>NUCLEOTIDE SEQUENCE [LARGE SCALE GENOMIC DNA]</scope>
    <source>
        <strain evidence="3">ATCC 25196 / NCIMB 11849 / C 71</strain>
    </source>
</reference>
<dbReference type="Proteomes" id="UP000002718">
    <property type="component" value="Chromosome"/>
</dbReference>
<dbReference type="RefSeq" id="WP_011379420.1">
    <property type="nucleotide sequence ID" value="NC_007614.1"/>
</dbReference>
<reference evidence="1" key="2">
    <citation type="submission" date="2005-08" db="EMBL/GenBank/DDBJ databases">
        <title>Complete sequence of Chromosome 1 of Nitrosospira multiformis ATCC 25196.</title>
        <authorList>
            <consortium name="US DOE Joint Genome Institute"/>
            <person name="Copeland A."/>
            <person name="Lucas S."/>
            <person name="Lapidus A."/>
            <person name="Barry K."/>
            <person name="Detter J.C."/>
            <person name="Glavina T."/>
            <person name="Hammon N."/>
            <person name="Israni S."/>
            <person name="Pitluck S."/>
            <person name="Chain P."/>
            <person name="Malfatti S."/>
            <person name="Shin M."/>
            <person name="Vergez L."/>
            <person name="Schmutz J."/>
            <person name="Larimer F."/>
            <person name="Land M."/>
            <person name="Hauser L."/>
            <person name="Kyrpides N."/>
            <person name="Lykidis A."/>
            <person name="Richardson P."/>
        </authorList>
    </citation>
    <scope>NUCLEOTIDE SEQUENCE</scope>
    <source>
        <strain evidence="1">ATCC 25196</strain>
    </source>
</reference>
<dbReference type="EMBL" id="FNVK01000041">
    <property type="protein sequence ID" value="SEG17392.1"/>
    <property type="molecule type" value="Genomic_DNA"/>
</dbReference>
<dbReference type="HOGENOM" id="CLU_1359220_0_0_4"/>
<dbReference type="STRING" id="323848.Nmul_A0056"/>
<dbReference type="AlphaFoldDB" id="Q2YD06"/>
<evidence type="ECO:0000313" key="4">
    <source>
        <dbReference type="Proteomes" id="UP000236751"/>
    </source>
</evidence>
<reference evidence="1 3" key="3">
    <citation type="journal article" date="2008" name="Appl. Environ. Microbiol.">
        <title>Complete genome sequence of Nitrosospira multiformis, an ammonia-oxidizing bacterium from the soil environment.</title>
        <authorList>
            <person name="Norton J.M."/>
            <person name="Klotz M.G."/>
            <person name="Stein L.Y."/>
            <person name="Arp D.J."/>
            <person name="Bottomley P.J."/>
            <person name="Chain P.S."/>
            <person name="Hauser L.J."/>
            <person name="Land M.L."/>
            <person name="Larimer F.W."/>
            <person name="Shin M.W."/>
            <person name="Starkenburg S.R."/>
        </authorList>
    </citation>
    <scope>NUCLEOTIDE SEQUENCE [LARGE SCALE GENOMIC DNA]</scope>
    <source>
        <strain evidence="1">ATCC 25196</strain>
        <strain evidence="3">ATCC 25196 / NCIMB 11849 / C 71</strain>
    </source>
</reference>
<keyword evidence="3" id="KW-1185">Reference proteome</keyword>
<name>Q2YD06_NITMU</name>
<evidence type="ECO:0000313" key="1">
    <source>
        <dbReference type="EMBL" id="ABB73365.1"/>
    </source>
</evidence>
<evidence type="ECO:0000313" key="2">
    <source>
        <dbReference type="EMBL" id="SEG17392.1"/>
    </source>
</evidence>
<gene>
    <name evidence="1" type="ordered locus">Nmul_A0056</name>
    <name evidence="2" type="ORF">SAMN05216403_14120</name>
</gene>